<dbReference type="FunFam" id="3.40.50.300:FF:001834">
    <property type="entry name" value="ATP-dependent DNA helicase"/>
    <property type="match status" value="1"/>
</dbReference>
<gene>
    <name evidence="14" type="ORF">EIN_491570</name>
</gene>
<feature type="domain" description="Helicase ATP-binding" evidence="12">
    <location>
        <begin position="44"/>
        <end position="218"/>
    </location>
</feature>
<dbReference type="PANTHER" id="PTHR13710">
    <property type="entry name" value="DNA HELICASE RECQ FAMILY MEMBER"/>
    <property type="match status" value="1"/>
</dbReference>
<dbReference type="Pfam" id="PF00270">
    <property type="entry name" value="DEAD"/>
    <property type="match status" value="1"/>
</dbReference>
<evidence type="ECO:0000259" key="12">
    <source>
        <dbReference type="PROSITE" id="PS51192"/>
    </source>
</evidence>
<evidence type="ECO:0000256" key="5">
    <source>
        <dbReference type="ARBA" id="ARBA00022840"/>
    </source>
</evidence>
<dbReference type="Gene3D" id="3.40.50.300">
    <property type="entry name" value="P-loop containing nucleotide triphosphate hydrolases"/>
    <property type="match status" value="2"/>
</dbReference>
<keyword evidence="3" id="KW-0378">Hydrolase</keyword>
<dbReference type="NCBIfam" id="TIGR00614">
    <property type="entry name" value="recQ_fam"/>
    <property type="match status" value="1"/>
</dbReference>
<dbReference type="GO" id="GO:0005694">
    <property type="term" value="C:chromosome"/>
    <property type="evidence" value="ECO:0007669"/>
    <property type="project" value="TreeGrafter"/>
</dbReference>
<evidence type="ECO:0000259" key="13">
    <source>
        <dbReference type="PROSITE" id="PS51194"/>
    </source>
</evidence>
<dbReference type="InterPro" id="IPR027417">
    <property type="entry name" value="P-loop_NTPase"/>
</dbReference>
<proteinExistence type="inferred from homology"/>
<dbReference type="GO" id="GO:0005524">
    <property type="term" value="F:ATP binding"/>
    <property type="evidence" value="ECO:0007669"/>
    <property type="project" value="UniProtKB-KW"/>
</dbReference>
<organism evidence="14 15">
    <name type="scientific">Entamoeba invadens IP1</name>
    <dbReference type="NCBI Taxonomy" id="370355"/>
    <lineage>
        <taxon>Eukaryota</taxon>
        <taxon>Amoebozoa</taxon>
        <taxon>Evosea</taxon>
        <taxon>Archamoebae</taxon>
        <taxon>Mastigamoebida</taxon>
        <taxon>Entamoebidae</taxon>
        <taxon>Entamoeba</taxon>
    </lineage>
</organism>
<dbReference type="SMART" id="SM00487">
    <property type="entry name" value="DEXDc"/>
    <property type="match status" value="1"/>
</dbReference>
<dbReference type="PROSITE" id="PS51194">
    <property type="entry name" value="HELICASE_CTER"/>
    <property type="match status" value="1"/>
</dbReference>
<keyword evidence="15" id="KW-1185">Reference proteome</keyword>
<dbReference type="Pfam" id="PF00271">
    <property type="entry name" value="Helicase_C"/>
    <property type="match status" value="1"/>
</dbReference>
<name>A0A0A1U400_ENTIV</name>
<dbReference type="InterPro" id="IPR011545">
    <property type="entry name" value="DEAD/DEAH_box_helicase_dom"/>
</dbReference>
<dbReference type="VEuPathDB" id="AmoebaDB:EIN_491570"/>
<keyword evidence="8" id="KW-0539">Nucleus</keyword>
<dbReference type="CDD" id="cd17920">
    <property type="entry name" value="DEXHc_RecQ"/>
    <property type="match status" value="1"/>
</dbReference>
<dbReference type="GO" id="GO:0005634">
    <property type="term" value="C:nucleus"/>
    <property type="evidence" value="ECO:0007669"/>
    <property type="project" value="TreeGrafter"/>
</dbReference>
<dbReference type="GO" id="GO:0003677">
    <property type="term" value="F:DNA binding"/>
    <property type="evidence" value="ECO:0007669"/>
    <property type="project" value="UniProtKB-KW"/>
</dbReference>
<dbReference type="EMBL" id="KB206684">
    <property type="protein sequence ID" value="ELP88968.1"/>
    <property type="molecule type" value="Genomic_DNA"/>
</dbReference>
<sequence length="517" mass="59110">MFRPLFQTKTKPINAAVRYDKKLDDVLHNTFHIADFRPQQRDIILSTLNNTDTVVIMPTGGGKSLCFQLQSVLTNKITIVISPLISLMQNHVDALNARGVVSYIFNSSLTKSEASRVLAILNSTSPELYLLYVTPEQIKTQRFQNIMNKLNDNGKIGLFAIDEAHCISQWGHDFRPSYLELSYLKQTFPQIPVIALTATATEKVKDDIIKALGLKDPNIFTSTFDRPNIYFRVLYKDLYENPQEELLKYLTQHQQEGGIVYCSTRNECELLEKYLKSKGFRVGKYHAGMSASDRESVQKMWERKETGIVIATVAFGMGIDRSDVRFVVHWNIPKNIEGFIQEAGRAGRDGKPAESVIFFGNDDFSRDKALEGEKSEEIRELCVECVCRRKCILKHFCETLERKNERCCDLCNEMGRVKEDLEKVKIKLSRGNTRTTTKPLTIKNPEFKTASVITENERTNSFQSASQLLEKQKHAKRENRSIEKKECESKPRKCKGDEGLKSNATKITDFFGQKKKK</sequence>
<keyword evidence="4 14" id="KW-0347">Helicase</keyword>
<dbReference type="GO" id="GO:0043138">
    <property type="term" value="F:3'-5' DNA helicase activity"/>
    <property type="evidence" value="ECO:0007669"/>
    <property type="project" value="UniProtKB-EC"/>
</dbReference>
<protein>
    <recommendedName>
        <fullName evidence="10">DNA 3'-5' helicase</fullName>
        <ecNumber evidence="10">5.6.2.4</ecNumber>
    </recommendedName>
</protein>
<evidence type="ECO:0000256" key="3">
    <source>
        <dbReference type="ARBA" id="ARBA00022801"/>
    </source>
</evidence>
<evidence type="ECO:0000256" key="7">
    <source>
        <dbReference type="ARBA" id="ARBA00023235"/>
    </source>
</evidence>
<dbReference type="EC" id="5.6.2.4" evidence="10"/>
<dbReference type="InterPro" id="IPR004589">
    <property type="entry name" value="DNA_helicase_ATP-dep_RecQ"/>
</dbReference>
<evidence type="ECO:0000256" key="6">
    <source>
        <dbReference type="ARBA" id="ARBA00023125"/>
    </source>
</evidence>
<dbReference type="CDD" id="cd18794">
    <property type="entry name" value="SF2_C_RecQ"/>
    <property type="match status" value="1"/>
</dbReference>
<evidence type="ECO:0000256" key="8">
    <source>
        <dbReference type="ARBA" id="ARBA00023242"/>
    </source>
</evidence>
<dbReference type="SUPFAM" id="SSF52540">
    <property type="entry name" value="P-loop containing nucleoside triphosphate hydrolases"/>
    <property type="match status" value="1"/>
</dbReference>
<dbReference type="InterPro" id="IPR014001">
    <property type="entry name" value="Helicase_ATP-bd"/>
</dbReference>
<comment type="similarity">
    <text evidence="1">Belongs to the helicase family. RecQ subfamily.</text>
</comment>
<dbReference type="OrthoDB" id="10261556at2759"/>
<comment type="catalytic activity">
    <reaction evidence="9">
        <text>Couples ATP hydrolysis with the unwinding of duplex DNA by translocating in the 3'-5' direction.</text>
        <dbReference type="EC" id="5.6.2.4"/>
    </reaction>
</comment>
<dbReference type="RefSeq" id="XP_004255739.1">
    <property type="nucleotide sequence ID" value="XM_004255691.1"/>
</dbReference>
<dbReference type="PROSITE" id="PS51192">
    <property type="entry name" value="HELICASE_ATP_BIND_1"/>
    <property type="match status" value="1"/>
</dbReference>
<dbReference type="GO" id="GO:0009378">
    <property type="term" value="F:four-way junction helicase activity"/>
    <property type="evidence" value="ECO:0007669"/>
    <property type="project" value="TreeGrafter"/>
</dbReference>
<feature type="compositionally biased region" description="Basic and acidic residues" evidence="11">
    <location>
        <begin position="478"/>
        <end position="500"/>
    </location>
</feature>
<dbReference type="SMR" id="A0A0A1U400"/>
<evidence type="ECO:0000256" key="4">
    <source>
        <dbReference type="ARBA" id="ARBA00022806"/>
    </source>
</evidence>
<dbReference type="FunFam" id="3.40.50.300:FF:002061">
    <property type="entry name" value="RecQ family DNA helicase"/>
    <property type="match status" value="1"/>
</dbReference>
<dbReference type="AlphaFoldDB" id="A0A0A1U400"/>
<keyword evidence="5" id="KW-0067">ATP-binding</keyword>
<dbReference type="InterPro" id="IPR001650">
    <property type="entry name" value="Helicase_C-like"/>
</dbReference>
<dbReference type="Proteomes" id="UP000014680">
    <property type="component" value="Unassembled WGS sequence"/>
</dbReference>
<evidence type="ECO:0000256" key="9">
    <source>
        <dbReference type="ARBA" id="ARBA00034617"/>
    </source>
</evidence>
<reference evidence="14 15" key="1">
    <citation type="submission" date="2012-10" db="EMBL/GenBank/DDBJ databases">
        <authorList>
            <person name="Zafar N."/>
            <person name="Inman J."/>
            <person name="Hall N."/>
            <person name="Lorenzi H."/>
            <person name="Caler E."/>
        </authorList>
    </citation>
    <scope>NUCLEOTIDE SEQUENCE [LARGE SCALE GENOMIC DNA]</scope>
    <source>
        <strain evidence="14 15">IP1</strain>
    </source>
</reference>
<feature type="domain" description="Helicase C-terminal" evidence="13">
    <location>
        <begin position="234"/>
        <end position="393"/>
    </location>
</feature>
<dbReference type="GO" id="GO:0000724">
    <property type="term" value="P:double-strand break repair via homologous recombination"/>
    <property type="evidence" value="ECO:0007669"/>
    <property type="project" value="TreeGrafter"/>
</dbReference>
<accession>A0A0A1U400</accession>
<keyword evidence="7" id="KW-0413">Isomerase</keyword>
<evidence type="ECO:0000313" key="15">
    <source>
        <dbReference type="Proteomes" id="UP000014680"/>
    </source>
</evidence>
<feature type="region of interest" description="Disordered" evidence="11">
    <location>
        <begin position="463"/>
        <end position="500"/>
    </location>
</feature>
<dbReference type="KEGG" id="eiv:EIN_491570"/>
<keyword evidence="6" id="KW-0238">DNA-binding</keyword>
<evidence type="ECO:0000256" key="1">
    <source>
        <dbReference type="ARBA" id="ARBA00005446"/>
    </source>
</evidence>
<evidence type="ECO:0000313" key="14">
    <source>
        <dbReference type="EMBL" id="ELP88968.1"/>
    </source>
</evidence>
<evidence type="ECO:0000256" key="11">
    <source>
        <dbReference type="SAM" id="MobiDB-lite"/>
    </source>
</evidence>
<dbReference type="OMA" id="EVHIVCA"/>
<dbReference type="SMART" id="SM00490">
    <property type="entry name" value="HELICc"/>
    <property type="match status" value="1"/>
</dbReference>
<dbReference type="GO" id="GO:0016787">
    <property type="term" value="F:hydrolase activity"/>
    <property type="evidence" value="ECO:0007669"/>
    <property type="project" value="UniProtKB-KW"/>
</dbReference>
<dbReference type="PANTHER" id="PTHR13710:SF153">
    <property type="entry name" value="RECQ-LIKE DNA HELICASE BLM"/>
    <property type="match status" value="1"/>
</dbReference>
<evidence type="ECO:0000256" key="10">
    <source>
        <dbReference type="ARBA" id="ARBA00034808"/>
    </source>
</evidence>
<evidence type="ECO:0000256" key="2">
    <source>
        <dbReference type="ARBA" id="ARBA00022741"/>
    </source>
</evidence>
<keyword evidence="2" id="KW-0547">Nucleotide-binding</keyword>
<dbReference type="GeneID" id="14887946"/>
<dbReference type="GO" id="GO:0005737">
    <property type="term" value="C:cytoplasm"/>
    <property type="evidence" value="ECO:0007669"/>
    <property type="project" value="TreeGrafter"/>
</dbReference>